<evidence type="ECO:0000313" key="1">
    <source>
        <dbReference type="EMBL" id="GAG27683.1"/>
    </source>
</evidence>
<comment type="caution">
    <text evidence="1">The sequence shown here is derived from an EMBL/GenBank/DDBJ whole genome shotgun (WGS) entry which is preliminary data.</text>
</comment>
<dbReference type="EMBL" id="BARS01033696">
    <property type="protein sequence ID" value="GAG27683.1"/>
    <property type="molecule type" value="Genomic_DNA"/>
</dbReference>
<protein>
    <recommendedName>
        <fullName evidence="2">HicA protein</fullName>
    </recommendedName>
</protein>
<sequence length="84" mass="9682">MSRKDKLLARLQRRPKDFTWGELTALLNSLGYKQAKSGKTAGSRRRFVHPTAPTITLHKPHPKNILKMYIIDDILEVLKQEAML</sequence>
<dbReference type="AlphaFoldDB" id="X0WT45"/>
<accession>X0WT45</accession>
<dbReference type="Pfam" id="PF07927">
    <property type="entry name" value="HicA_toxin"/>
    <property type="match status" value="1"/>
</dbReference>
<gene>
    <name evidence="1" type="ORF">S01H1_52147</name>
</gene>
<dbReference type="InterPro" id="IPR012933">
    <property type="entry name" value="HicA_mRNA_interferase"/>
</dbReference>
<organism evidence="1">
    <name type="scientific">marine sediment metagenome</name>
    <dbReference type="NCBI Taxonomy" id="412755"/>
    <lineage>
        <taxon>unclassified sequences</taxon>
        <taxon>metagenomes</taxon>
        <taxon>ecological metagenomes</taxon>
    </lineage>
</organism>
<reference evidence="1" key="1">
    <citation type="journal article" date="2014" name="Front. Microbiol.">
        <title>High frequency of phylogenetically diverse reductive dehalogenase-homologous genes in deep subseafloor sedimentary metagenomes.</title>
        <authorList>
            <person name="Kawai M."/>
            <person name="Futagami T."/>
            <person name="Toyoda A."/>
            <person name="Takaki Y."/>
            <person name="Nishi S."/>
            <person name="Hori S."/>
            <person name="Arai W."/>
            <person name="Tsubouchi T."/>
            <person name="Morono Y."/>
            <person name="Uchiyama I."/>
            <person name="Ito T."/>
            <person name="Fujiyama A."/>
            <person name="Inagaki F."/>
            <person name="Takami H."/>
        </authorList>
    </citation>
    <scope>NUCLEOTIDE SEQUENCE</scope>
    <source>
        <strain evidence="1">Expedition CK06-06</strain>
    </source>
</reference>
<proteinExistence type="predicted"/>
<evidence type="ECO:0008006" key="2">
    <source>
        <dbReference type="Google" id="ProtNLM"/>
    </source>
</evidence>
<name>X0WT45_9ZZZZ</name>
<dbReference type="GO" id="GO:0003729">
    <property type="term" value="F:mRNA binding"/>
    <property type="evidence" value="ECO:0007669"/>
    <property type="project" value="InterPro"/>
</dbReference>